<gene>
    <name evidence="4" type="ORF">FHS56_000656</name>
</gene>
<dbReference type="RefSeq" id="WP_166918437.1">
    <property type="nucleotide sequence ID" value="NZ_JAASRN010000001.1"/>
</dbReference>
<dbReference type="EMBL" id="JAASRN010000001">
    <property type="protein sequence ID" value="NIK73170.1"/>
    <property type="molecule type" value="Genomic_DNA"/>
</dbReference>
<feature type="domain" description="HTH cro/C1-type" evidence="3">
    <location>
        <begin position="8"/>
        <end position="62"/>
    </location>
</feature>
<dbReference type="InterPro" id="IPR010982">
    <property type="entry name" value="Lambda_DNA-bd_dom_sf"/>
</dbReference>
<name>A0A846MP46_9BACT</name>
<protein>
    <submittedName>
        <fullName evidence="4">Transcriptional regulator with XRE-family HTH domain</fullName>
    </submittedName>
</protein>
<dbReference type="AlphaFoldDB" id="A0A846MP46"/>
<reference evidence="4 5" key="1">
    <citation type="submission" date="2020-03" db="EMBL/GenBank/DDBJ databases">
        <title>Genomic Encyclopedia of Type Strains, Phase IV (KMG-IV): sequencing the most valuable type-strain genomes for metagenomic binning, comparative biology and taxonomic classification.</title>
        <authorList>
            <person name="Goeker M."/>
        </authorList>
    </citation>
    <scope>NUCLEOTIDE SEQUENCE [LARGE SCALE GENOMIC DNA]</scope>
    <source>
        <strain evidence="4 5">DSM 5718</strain>
    </source>
</reference>
<dbReference type="InterPro" id="IPR001387">
    <property type="entry name" value="Cro/C1-type_HTH"/>
</dbReference>
<dbReference type="Proteomes" id="UP000537126">
    <property type="component" value="Unassembled WGS sequence"/>
</dbReference>
<dbReference type="PANTHER" id="PTHR46558">
    <property type="entry name" value="TRACRIPTIONAL REGULATORY PROTEIN-RELATED-RELATED"/>
    <property type="match status" value="1"/>
</dbReference>
<evidence type="ECO:0000259" key="3">
    <source>
        <dbReference type="PROSITE" id="PS50943"/>
    </source>
</evidence>
<dbReference type="PROSITE" id="PS50943">
    <property type="entry name" value="HTH_CROC1"/>
    <property type="match status" value="1"/>
</dbReference>
<evidence type="ECO:0000313" key="5">
    <source>
        <dbReference type="Proteomes" id="UP000537126"/>
    </source>
</evidence>
<accession>A0A846MP46</accession>
<evidence type="ECO:0000313" key="4">
    <source>
        <dbReference type="EMBL" id="NIK73170.1"/>
    </source>
</evidence>
<dbReference type="SUPFAM" id="SSF47413">
    <property type="entry name" value="lambda repressor-like DNA-binding domains"/>
    <property type="match status" value="1"/>
</dbReference>
<dbReference type="GO" id="GO:0003677">
    <property type="term" value="F:DNA binding"/>
    <property type="evidence" value="ECO:0007669"/>
    <property type="project" value="UniProtKB-KW"/>
</dbReference>
<sequence>MLYLGKNIRFLRKRKGWTQEDLANRIGKKKSIIGNYEKGVTEPNLAILMRLGELFGVYWAHLVDCDLSGEPHASFLSDEIQRQIGEYRRQIERLEQENRRLEEKLRRLE</sequence>
<keyword evidence="5" id="KW-1185">Reference proteome</keyword>
<feature type="coiled-coil region" evidence="2">
    <location>
        <begin position="77"/>
        <end position="107"/>
    </location>
</feature>
<keyword evidence="2" id="KW-0175">Coiled coil</keyword>
<evidence type="ECO:0000256" key="1">
    <source>
        <dbReference type="ARBA" id="ARBA00023125"/>
    </source>
</evidence>
<proteinExistence type="predicted"/>
<dbReference type="CDD" id="cd00093">
    <property type="entry name" value="HTH_XRE"/>
    <property type="match status" value="1"/>
</dbReference>
<dbReference type="Gene3D" id="1.10.260.40">
    <property type="entry name" value="lambda repressor-like DNA-binding domains"/>
    <property type="match status" value="1"/>
</dbReference>
<evidence type="ECO:0000256" key="2">
    <source>
        <dbReference type="SAM" id="Coils"/>
    </source>
</evidence>
<dbReference type="Pfam" id="PF01381">
    <property type="entry name" value="HTH_3"/>
    <property type="match status" value="1"/>
</dbReference>
<comment type="caution">
    <text evidence="4">The sequence shown here is derived from an EMBL/GenBank/DDBJ whole genome shotgun (WGS) entry which is preliminary data.</text>
</comment>
<dbReference type="PANTHER" id="PTHR46558:SF4">
    <property type="entry name" value="DNA-BIDING PHAGE PROTEIN"/>
    <property type="match status" value="1"/>
</dbReference>
<keyword evidence="1" id="KW-0238">DNA-binding</keyword>
<dbReference type="SMART" id="SM00530">
    <property type="entry name" value="HTH_XRE"/>
    <property type="match status" value="1"/>
</dbReference>
<organism evidence="4 5">
    <name type="scientific">Thermonema lapsum</name>
    <dbReference type="NCBI Taxonomy" id="28195"/>
    <lineage>
        <taxon>Bacteria</taxon>
        <taxon>Pseudomonadati</taxon>
        <taxon>Bacteroidota</taxon>
        <taxon>Cytophagia</taxon>
        <taxon>Cytophagales</taxon>
        <taxon>Thermonemataceae</taxon>
        <taxon>Thermonema</taxon>
    </lineage>
</organism>